<dbReference type="EMBL" id="NWVD01000001">
    <property type="protein sequence ID" value="PCG10999.1"/>
    <property type="molecule type" value="Genomic_DNA"/>
</dbReference>
<gene>
    <name evidence="5" type="ORF">COA17_05510</name>
</gene>
<dbReference type="Pfam" id="PF10531">
    <property type="entry name" value="SLBB"/>
    <property type="match status" value="1"/>
</dbReference>
<feature type="domain" description="Soluble ligand binding" evidence="4">
    <location>
        <begin position="121"/>
        <end position="164"/>
    </location>
</feature>
<proteinExistence type="predicted"/>
<dbReference type="PANTHER" id="PTHR33619">
    <property type="entry name" value="POLYSACCHARIDE EXPORT PROTEIN GFCE-RELATED"/>
    <property type="match status" value="1"/>
</dbReference>
<dbReference type="InterPro" id="IPR003715">
    <property type="entry name" value="Poly_export_N"/>
</dbReference>
<reference evidence="5 6" key="1">
    <citation type="submission" date="2017-09" db="EMBL/GenBank/DDBJ databases">
        <title>Sphingomonas ginsenosidimutans KACC 14949, whole genome shotgun sequence.</title>
        <authorList>
            <person name="Feng G."/>
            <person name="Zhu H."/>
        </authorList>
    </citation>
    <scope>NUCLEOTIDE SEQUENCE [LARGE SCALE GENOMIC DNA]</scope>
    <source>
        <strain evidence="5 6">KACC 14949</strain>
    </source>
</reference>
<keyword evidence="1 2" id="KW-0732">Signal</keyword>
<evidence type="ECO:0000256" key="2">
    <source>
        <dbReference type="SAM" id="SignalP"/>
    </source>
</evidence>
<evidence type="ECO:0000313" key="5">
    <source>
        <dbReference type="EMBL" id="PCG10999.1"/>
    </source>
</evidence>
<organism evidence="5 6">
    <name type="scientific">Sphingomonas ginsenosidimutans</name>
    <dbReference type="NCBI Taxonomy" id="862134"/>
    <lineage>
        <taxon>Bacteria</taxon>
        <taxon>Pseudomonadati</taxon>
        <taxon>Pseudomonadota</taxon>
        <taxon>Alphaproteobacteria</taxon>
        <taxon>Sphingomonadales</taxon>
        <taxon>Sphingomonadaceae</taxon>
        <taxon>Sphingomonas</taxon>
    </lineage>
</organism>
<comment type="caution">
    <text evidence="5">The sequence shown here is derived from an EMBL/GenBank/DDBJ whole genome shotgun (WGS) entry which is preliminary data.</text>
</comment>
<protein>
    <submittedName>
        <fullName evidence="5">Polysaccharide biosynthesis protein</fullName>
    </submittedName>
</protein>
<feature type="chain" id="PRO_5012020058" evidence="2">
    <location>
        <begin position="21"/>
        <end position="194"/>
    </location>
</feature>
<keyword evidence="6" id="KW-1185">Reference proteome</keyword>
<evidence type="ECO:0000313" key="6">
    <source>
        <dbReference type="Proteomes" id="UP000218784"/>
    </source>
</evidence>
<dbReference type="Gene3D" id="3.30.1950.10">
    <property type="entry name" value="wza like domain"/>
    <property type="match status" value="1"/>
</dbReference>
<evidence type="ECO:0000259" key="4">
    <source>
        <dbReference type="Pfam" id="PF10531"/>
    </source>
</evidence>
<dbReference type="PANTHER" id="PTHR33619:SF3">
    <property type="entry name" value="POLYSACCHARIDE EXPORT PROTEIN GFCE-RELATED"/>
    <property type="match status" value="1"/>
</dbReference>
<dbReference type="InterPro" id="IPR019554">
    <property type="entry name" value="Soluble_ligand-bd"/>
</dbReference>
<dbReference type="Proteomes" id="UP000218784">
    <property type="component" value="Unassembled WGS sequence"/>
</dbReference>
<dbReference type="PROSITE" id="PS51257">
    <property type="entry name" value="PROKAR_LIPOPROTEIN"/>
    <property type="match status" value="1"/>
</dbReference>
<dbReference type="Gene3D" id="3.10.560.10">
    <property type="entry name" value="Outer membrane lipoprotein wza domain like"/>
    <property type="match status" value="1"/>
</dbReference>
<sequence>MWRSLFVCCVALLVSACASGIGRPAGPMIETGDRYAVNALDNENYKLGFGDKLRVTVFNEPTLSGEFAVASDGTISVPLAGTIPAGNKDVGEIATAIQNRLADGYLRDPKVSAEVIAYRPFFILGEVKAPGQYPYSSGLTVLNAIATAQGFTPRSNRSVAMIRRAGSTEEQAYRLTPELRVLPGDTIRIGERFF</sequence>
<feature type="signal peptide" evidence="2">
    <location>
        <begin position="1"/>
        <end position="20"/>
    </location>
</feature>
<dbReference type="AlphaFoldDB" id="A0A2A4I472"/>
<accession>A0A2A4I472</accession>
<dbReference type="Pfam" id="PF02563">
    <property type="entry name" value="Poly_export"/>
    <property type="match status" value="1"/>
</dbReference>
<name>A0A2A4I472_9SPHN</name>
<dbReference type="GO" id="GO:0015159">
    <property type="term" value="F:polysaccharide transmembrane transporter activity"/>
    <property type="evidence" value="ECO:0007669"/>
    <property type="project" value="InterPro"/>
</dbReference>
<feature type="domain" description="Polysaccharide export protein N-terminal" evidence="3">
    <location>
        <begin position="42"/>
        <end position="115"/>
    </location>
</feature>
<dbReference type="InterPro" id="IPR049712">
    <property type="entry name" value="Poly_export"/>
</dbReference>
<evidence type="ECO:0000259" key="3">
    <source>
        <dbReference type="Pfam" id="PF02563"/>
    </source>
</evidence>
<evidence type="ECO:0000256" key="1">
    <source>
        <dbReference type="ARBA" id="ARBA00022729"/>
    </source>
</evidence>